<organism evidence="9">
    <name type="scientific">Rodentolepis nana</name>
    <name type="common">Dwarf tapeworm</name>
    <name type="synonym">Hymenolepis nana</name>
    <dbReference type="NCBI Taxonomy" id="102285"/>
    <lineage>
        <taxon>Eukaryota</taxon>
        <taxon>Metazoa</taxon>
        <taxon>Spiralia</taxon>
        <taxon>Lophotrochozoa</taxon>
        <taxon>Platyhelminthes</taxon>
        <taxon>Cestoda</taxon>
        <taxon>Eucestoda</taxon>
        <taxon>Cyclophyllidea</taxon>
        <taxon>Hymenolepididae</taxon>
        <taxon>Rodentolepis</taxon>
    </lineage>
</organism>
<reference evidence="9" key="1">
    <citation type="submission" date="2017-02" db="UniProtKB">
        <authorList>
            <consortium name="WormBaseParasite"/>
        </authorList>
    </citation>
    <scope>IDENTIFICATION</scope>
</reference>
<protein>
    <submittedName>
        <fullName evidence="9">ULP_PROTEASE domain-containing protein</fullName>
    </submittedName>
</protein>
<evidence type="ECO:0000256" key="3">
    <source>
        <dbReference type="ARBA" id="ARBA00022801"/>
    </source>
</evidence>
<proteinExistence type="inferred from homology"/>
<dbReference type="Proteomes" id="UP000278807">
    <property type="component" value="Unassembled WGS sequence"/>
</dbReference>
<dbReference type="GO" id="GO:0016926">
    <property type="term" value="P:protein desumoylation"/>
    <property type="evidence" value="ECO:0007669"/>
    <property type="project" value="TreeGrafter"/>
</dbReference>
<dbReference type="OrthoDB" id="1939479at2759"/>
<evidence type="ECO:0000256" key="1">
    <source>
        <dbReference type="ARBA" id="ARBA00005234"/>
    </source>
</evidence>
<sequence>MTDLNGDKTGEISNGEIGQYQFSVPPSTNDKEPALTSQQKAENKTMLSKGSEYLKNLAIEKPQVLPEHLATLKGRKWLNDAVVNFYLELISRRSRQIPEMPKVYTFNSFFYERLCSDGYEGVKRWAKVDIFSQDLVLLPIHHENSHWCLICIDFRKKTISYYDSLHDRNDECLQRIMGYLVEESAKKQKMSQEDESSWQMVNMEDKIPLQKNTWDCGVFAVTTAEFLSRGADLIFDQVPQGNLQLIEAYNFAP</sequence>
<dbReference type="InterPro" id="IPR038765">
    <property type="entry name" value="Papain-like_cys_pep_sf"/>
</dbReference>
<dbReference type="GO" id="GO:0016929">
    <property type="term" value="F:deSUMOylase activity"/>
    <property type="evidence" value="ECO:0007669"/>
    <property type="project" value="TreeGrafter"/>
</dbReference>
<dbReference type="AlphaFoldDB" id="A0A0R3T2W4"/>
<evidence type="ECO:0000259" key="6">
    <source>
        <dbReference type="PROSITE" id="PS50600"/>
    </source>
</evidence>
<dbReference type="PANTHER" id="PTHR12606">
    <property type="entry name" value="SENTRIN/SUMO-SPECIFIC PROTEASE"/>
    <property type="match status" value="1"/>
</dbReference>
<comment type="similarity">
    <text evidence="1">Belongs to the peptidase C48 family.</text>
</comment>
<dbReference type="Gene3D" id="3.40.395.10">
    <property type="entry name" value="Adenoviral Proteinase, Chain A"/>
    <property type="match status" value="1"/>
</dbReference>
<evidence type="ECO:0000313" key="7">
    <source>
        <dbReference type="EMBL" id="VDN97170.1"/>
    </source>
</evidence>
<feature type="compositionally biased region" description="Basic and acidic residues" evidence="5">
    <location>
        <begin position="1"/>
        <end position="10"/>
    </location>
</feature>
<dbReference type="PANTHER" id="PTHR12606:SF141">
    <property type="entry name" value="GH15225P-RELATED"/>
    <property type="match status" value="1"/>
</dbReference>
<dbReference type="EMBL" id="UZAE01000495">
    <property type="protein sequence ID" value="VDN97170.1"/>
    <property type="molecule type" value="Genomic_DNA"/>
</dbReference>
<accession>A0A0R3T2W4</accession>
<feature type="domain" description="Ubiquitin-like protease family profile" evidence="6">
    <location>
        <begin position="62"/>
        <end position="227"/>
    </location>
</feature>
<keyword evidence="2" id="KW-0645">Protease</keyword>
<keyword evidence="8" id="KW-1185">Reference proteome</keyword>
<dbReference type="SUPFAM" id="SSF54001">
    <property type="entry name" value="Cysteine proteinases"/>
    <property type="match status" value="1"/>
</dbReference>
<evidence type="ECO:0000256" key="5">
    <source>
        <dbReference type="SAM" id="MobiDB-lite"/>
    </source>
</evidence>
<dbReference type="GO" id="GO:0006508">
    <property type="term" value="P:proteolysis"/>
    <property type="evidence" value="ECO:0007669"/>
    <property type="project" value="UniProtKB-KW"/>
</dbReference>
<dbReference type="GO" id="GO:0005634">
    <property type="term" value="C:nucleus"/>
    <property type="evidence" value="ECO:0007669"/>
    <property type="project" value="TreeGrafter"/>
</dbReference>
<dbReference type="STRING" id="102285.A0A0R3T2W4"/>
<feature type="region of interest" description="Disordered" evidence="5">
    <location>
        <begin position="1"/>
        <end position="42"/>
    </location>
</feature>
<evidence type="ECO:0000313" key="9">
    <source>
        <dbReference type="WBParaSite" id="HNAJ_0000131201-mRNA-1"/>
    </source>
</evidence>
<dbReference type="InterPro" id="IPR003653">
    <property type="entry name" value="Peptidase_C48_C"/>
</dbReference>
<reference evidence="7 8" key="2">
    <citation type="submission" date="2018-11" db="EMBL/GenBank/DDBJ databases">
        <authorList>
            <consortium name="Pathogen Informatics"/>
        </authorList>
    </citation>
    <scope>NUCLEOTIDE SEQUENCE [LARGE SCALE GENOMIC DNA]</scope>
</reference>
<dbReference type="PROSITE" id="PS50600">
    <property type="entry name" value="ULP_PROTEASE"/>
    <property type="match status" value="1"/>
</dbReference>
<keyword evidence="4" id="KW-0788">Thiol protease</keyword>
<gene>
    <name evidence="7" type="ORF">HNAJ_LOCUS1311</name>
</gene>
<evidence type="ECO:0000313" key="8">
    <source>
        <dbReference type="Proteomes" id="UP000278807"/>
    </source>
</evidence>
<evidence type="ECO:0000256" key="4">
    <source>
        <dbReference type="ARBA" id="ARBA00022807"/>
    </source>
</evidence>
<name>A0A0R3T2W4_RODNA</name>
<dbReference type="Pfam" id="PF02902">
    <property type="entry name" value="Peptidase_C48"/>
    <property type="match status" value="1"/>
</dbReference>
<dbReference type="WBParaSite" id="HNAJ_0000131201-mRNA-1">
    <property type="protein sequence ID" value="HNAJ_0000131201-mRNA-1"/>
    <property type="gene ID" value="HNAJ_0000131201"/>
</dbReference>
<keyword evidence="3" id="KW-0378">Hydrolase</keyword>
<evidence type="ECO:0000256" key="2">
    <source>
        <dbReference type="ARBA" id="ARBA00022670"/>
    </source>
</evidence>